<evidence type="ECO:0000313" key="1">
    <source>
        <dbReference type="EMBL" id="QQK48040.1"/>
    </source>
</evidence>
<proteinExistence type="predicted"/>
<name>A0A7T6XVH9_PENDI</name>
<gene>
    <name evidence="1" type="ORF">Pdw03_5675</name>
</gene>
<dbReference type="RefSeq" id="XP_065958066.1">
    <property type="nucleotide sequence ID" value="XM_066101126.1"/>
</dbReference>
<reference evidence="1 2" key="1">
    <citation type="submission" date="2020-08" db="EMBL/GenBank/DDBJ databases">
        <title>The completed genome sequence of the pathogenic ascomycete fungus Penicillium digitatum.</title>
        <authorList>
            <person name="Wang M."/>
        </authorList>
    </citation>
    <scope>NUCLEOTIDE SEQUENCE [LARGE SCALE GENOMIC DNA]</scope>
    <source>
        <strain evidence="1 2">PdW03</strain>
    </source>
</reference>
<evidence type="ECO:0000313" key="2">
    <source>
        <dbReference type="Proteomes" id="UP000595662"/>
    </source>
</evidence>
<protein>
    <submittedName>
        <fullName evidence="1">Fatty oxidation complex, alpha subunit FadB</fullName>
    </submittedName>
</protein>
<dbReference type="GeneID" id="90952763"/>
<sequence length="92" mass="10873">MIIPDFYSQRHPLRSIPSIVLEKCEDYRFSPFHVKRDFIGYVLSYPKEIDNLFEDTLKMFKSPLEYVDVVDLDVVVGIDNHYTETRNGVKDD</sequence>
<accession>A0A7T6XVH9</accession>
<organism evidence="1 2">
    <name type="scientific">Penicillium digitatum</name>
    <name type="common">Green mold</name>
    <dbReference type="NCBI Taxonomy" id="36651"/>
    <lineage>
        <taxon>Eukaryota</taxon>
        <taxon>Fungi</taxon>
        <taxon>Dikarya</taxon>
        <taxon>Ascomycota</taxon>
        <taxon>Pezizomycotina</taxon>
        <taxon>Eurotiomycetes</taxon>
        <taxon>Eurotiomycetidae</taxon>
        <taxon>Eurotiales</taxon>
        <taxon>Aspergillaceae</taxon>
        <taxon>Penicillium</taxon>
    </lineage>
</organism>
<dbReference type="AlphaFoldDB" id="A0A7T6XVH9"/>
<dbReference type="EMBL" id="CP060779">
    <property type="protein sequence ID" value="QQK48040.1"/>
    <property type="molecule type" value="Genomic_DNA"/>
</dbReference>
<dbReference type="Proteomes" id="UP000595662">
    <property type="component" value="Chromosome 6"/>
</dbReference>